<dbReference type="Proteomes" id="UP000011715">
    <property type="component" value="Unassembled WGS sequence"/>
</dbReference>
<reference evidence="4" key="2">
    <citation type="submission" date="2010-05" db="EMBL/GenBank/DDBJ databases">
        <title>The genome sequence of Magnaporthe poae strain ATCC 64411.</title>
        <authorList>
            <person name="Ma L.-J."/>
            <person name="Dead R."/>
            <person name="Young S."/>
            <person name="Zeng Q."/>
            <person name="Koehrsen M."/>
            <person name="Alvarado L."/>
            <person name="Berlin A."/>
            <person name="Chapman S.B."/>
            <person name="Chen Z."/>
            <person name="Freedman E."/>
            <person name="Gellesch M."/>
            <person name="Goldberg J."/>
            <person name="Griggs A."/>
            <person name="Gujja S."/>
            <person name="Heilman E.R."/>
            <person name="Heiman D."/>
            <person name="Hepburn T."/>
            <person name="Howarth C."/>
            <person name="Jen D."/>
            <person name="Larson L."/>
            <person name="Mehta T."/>
            <person name="Neiman D."/>
            <person name="Pearson M."/>
            <person name="Roberts A."/>
            <person name="Saif S."/>
            <person name="Shea T."/>
            <person name="Shenoy N."/>
            <person name="Sisk P."/>
            <person name="Stolte C."/>
            <person name="Sykes S."/>
            <person name="Walk T."/>
            <person name="White J."/>
            <person name="Yandava C."/>
            <person name="Haas B."/>
            <person name="Nusbaum C."/>
            <person name="Birren B."/>
        </authorList>
    </citation>
    <scope>NUCLEOTIDE SEQUENCE [LARGE SCALE GENOMIC DNA]</scope>
    <source>
        <strain evidence="4">ATCC 64411 / 73-15</strain>
    </source>
</reference>
<evidence type="ECO:0000313" key="2">
    <source>
        <dbReference type="EMBL" id="KLU88372.1"/>
    </source>
</evidence>
<evidence type="ECO:0000313" key="4">
    <source>
        <dbReference type="Proteomes" id="UP000011715"/>
    </source>
</evidence>
<feature type="region of interest" description="Disordered" evidence="1">
    <location>
        <begin position="93"/>
        <end position="113"/>
    </location>
</feature>
<dbReference type="EMBL" id="ADBL01001777">
    <property type="status" value="NOT_ANNOTATED_CDS"/>
    <property type="molecule type" value="Genomic_DNA"/>
</dbReference>
<dbReference type="AlphaFoldDB" id="A0A0C4E4G5"/>
<protein>
    <submittedName>
        <fullName evidence="2 3">Uncharacterized protein</fullName>
    </submittedName>
</protein>
<dbReference type="VEuPathDB" id="FungiDB:MAPG_07359"/>
<name>A0A0C4E4G5_MAGP6</name>
<reference evidence="2" key="3">
    <citation type="submission" date="2011-03" db="EMBL/GenBank/DDBJ databases">
        <title>Annotation of Magnaporthe poae ATCC 64411.</title>
        <authorList>
            <person name="Ma L.-J."/>
            <person name="Dead R."/>
            <person name="Young S.K."/>
            <person name="Zeng Q."/>
            <person name="Gargeya S."/>
            <person name="Fitzgerald M."/>
            <person name="Haas B."/>
            <person name="Abouelleil A."/>
            <person name="Alvarado L."/>
            <person name="Arachchi H.M."/>
            <person name="Berlin A."/>
            <person name="Brown A."/>
            <person name="Chapman S.B."/>
            <person name="Chen Z."/>
            <person name="Dunbar C."/>
            <person name="Freedman E."/>
            <person name="Gearin G."/>
            <person name="Gellesch M."/>
            <person name="Goldberg J."/>
            <person name="Griggs A."/>
            <person name="Gujja S."/>
            <person name="Heiman D."/>
            <person name="Howarth C."/>
            <person name="Larson L."/>
            <person name="Lui A."/>
            <person name="MacDonald P.J.P."/>
            <person name="Mehta T."/>
            <person name="Montmayeur A."/>
            <person name="Murphy C."/>
            <person name="Neiman D."/>
            <person name="Pearson M."/>
            <person name="Priest M."/>
            <person name="Roberts A."/>
            <person name="Saif S."/>
            <person name="Shea T."/>
            <person name="Shenoy N."/>
            <person name="Sisk P."/>
            <person name="Stolte C."/>
            <person name="Sykes S."/>
            <person name="Yandava C."/>
            <person name="Wortman J."/>
            <person name="Nusbaum C."/>
            <person name="Birren B."/>
        </authorList>
    </citation>
    <scope>NUCLEOTIDE SEQUENCE</scope>
    <source>
        <strain evidence="2">ATCC 64411</strain>
    </source>
</reference>
<dbReference type="EnsemblFungi" id="MAPG_07359T0">
    <property type="protein sequence ID" value="MAPG_07359T0"/>
    <property type="gene ID" value="MAPG_07359"/>
</dbReference>
<sequence length="113" mass="12880">MFQSLDDLPYRGHLSTGADMVRIFADPVNSRTRVRRRRCHVFSRCFWVSIYWGGRLRDGELHCNVTSADGALDEIRPGRRKAGQTLAQLWTGPGSRGDWIKQSASVHDTTFRS</sequence>
<feature type="compositionally biased region" description="Polar residues" evidence="1">
    <location>
        <begin position="102"/>
        <end position="113"/>
    </location>
</feature>
<accession>A0A0C4E4G5</accession>
<gene>
    <name evidence="2" type="ORF">MAPG_07359</name>
</gene>
<reference evidence="2" key="1">
    <citation type="submission" date="2010-05" db="EMBL/GenBank/DDBJ databases">
        <title>The Genome Sequence of Magnaporthe poae strain ATCC 64411.</title>
        <authorList>
            <consortium name="The Broad Institute Genome Sequencing Platform"/>
            <consortium name="Broad Institute Genome Sequencing Center for Infectious Disease"/>
            <person name="Ma L.-J."/>
            <person name="Dead R."/>
            <person name="Young S."/>
            <person name="Zeng Q."/>
            <person name="Koehrsen M."/>
            <person name="Alvarado L."/>
            <person name="Berlin A."/>
            <person name="Chapman S.B."/>
            <person name="Chen Z."/>
            <person name="Freedman E."/>
            <person name="Gellesch M."/>
            <person name="Goldberg J."/>
            <person name="Griggs A."/>
            <person name="Gujja S."/>
            <person name="Heilman E.R."/>
            <person name="Heiman D."/>
            <person name="Hepburn T."/>
            <person name="Howarth C."/>
            <person name="Jen D."/>
            <person name="Larson L."/>
            <person name="Mehta T."/>
            <person name="Neiman D."/>
            <person name="Pearson M."/>
            <person name="Roberts A."/>
            <person name="Saif S."/>
            <person name="Shea T."/>
            <person name="Shenoy N."/>
            <person name="Sisk P."/>
            <person name="Stolte C."/>
            <person name="Sykes S."/>
            <person name="Walk T."/>
            <person name="White J."/>
            <person name="Yandava C."/>
            <person name="Haas B."/>
            <person name="Nusbaum C."/>
            <person name="Birren B."/>
        </authorList>
    </citation>
    <scope>NUCLEOTIDE SEQUENCE</scope>
    <source>
        <strain evidence="2">ATCC 64411</strain>
    </source>
</reference>
<evidence type="ECO:0000313" key="3">
    <source>
        <dbReference type="EnsemblFungi" id="MAPG_07359T0"/>
    </source>
</evidence>
<proteinExistence type="predicted"/>
<reference evidence="3" key="4">
    <citation type="journal article" date="2015" name="G3 (Bethesda)">
        <title>Genome sequences of three phytopathogenic species of the Magnaporthaceae family of fungi.</title>
        <authorList>
            <person name="Okagaki L.H."/>
            <person name="Nunes C.C."/>
            <person name="Sailsbery J."/>
            <person name="Clay B."/>
            <person name="Brown D."/>
            <person name="John T."/>
            <person name="Oh Y."/>
            <person name="Young N."/>
            <person name="Fitzgerald M."/>
            <person name="Haas B.J."/>
            <person name="Zeng Q."/>
            <person name="Young S."/>
            <person name="Adiconis X."/>
            <person name="Fan L."/>
            <person name="Levin J.Z."/>
            <person name="Mitchell T.K."/>
            <person name="Okubara P.A."/>
            <person name="Farman M.L."/>
            <person name="Kohn L.M."/>
            <person name="Birren B."/>
            <person name="Ma L.-J."/>
            <person name="Dean R.A."/>
        </authorList>
    </citation>
    <scope>NUCLEOTIDE SEQUENCE</scope>
    <source>
        <strain evidence="3">ATCC 64411 / 73-15</strain>
    </source>
</reference>
<reference evidence="3" key="5">
    <citation type="submission" date="2015-06" db="UniProtKB">
        <authorList>
            <consortium name="EnsemblFungi"/>
        </authorList>
    </citation>
    <scope>IDENTIFICATION</scope>
    <source>
        <strain evidence="3">ATCC 64411</strain>
    </source>
</reference>
<dbReference type="EMBL" id="GL876971">
    <property type="protein sequence ID" value="KLU88372.1"/>
    <property type="molecule type" value="Genomic_DNA"/>
</dbReference>
<keyword evidence="4" id="KW-1185">Reference proteome</keyword>
<evidence type="ECO:0000256" key="1">
    <source>
        <dbReference type="SAM" id="MobiDB-lite"/>
    </source>
</evidence>
<organism evidence="3 4">
    <name type="scientific">Magnaporthiopsis poae (strain ATCC 64411 / 73-15)</name>
    <name type="common">Kentucky bluegrass fungus</name>
    <name type="synonym">Magnaporthe poae</name>
    <dbReference type="NCBI Taxonomy" id="644358"/>
    <lineage>
        <taxon>Eukaryota</taxon>
        <taxon>Fungi</taxon>
        <taxon>Dikarya</taxon>
        <taxon>Ascomycota</taxon>
        <taxon>Pezizomycotina</taxon>
        <taxon>Sordariomycetes</taxon>
        <taxon>Sordariomycetidae</taxon>
        <taxon>Magnaporthales</taxon>
        <taxon>Magnaporthaceae</taxon>
        <taxon>Magnaporthiopsis</taxon>
    </lineage>
</organism>